<dbReference type="KEGG" id="amob:HG15A2_36070"/>
<dbReference type="GO" id="GO:0003810">
    <property type="term" value="F:protein-glutamine gamma-glutamyltransferase activity"/>
    <property type="evidence" value="ECO:0007669"/>
    <property type="project" value="UniProtKB-EC"/>
</dbReference>
<dbReference type="OrthoDB" id="9787782at2"/>
<dbReference type="SUPFAM" id="SSF54001">
    <property type="entry name" value="Cysteine proteinases"/>
    <property type="match status" value="1"/>
</dbReference>
<dbReference type="PANTHER" id="PTHR33490:SF7">
    <property type="entry name" value="BLR2979 PROTEIN"/>
    <property type="match status" value="1"/>
</dbReference>
<accession>A0A517MZF9</accession>
<dbReference type="PANTHER" id="PTHR33490">
    <property type="entry name" value="BLR5614 PROTEIN-RELATED"/>
    <property type="match status" value="1"/>
</dbReference>
<sequence length="300" mass="33169">MNYRVTHTTTYKTTNRVSVCHNAAWLTPRDTGRQKVSNHEITIKPAPSIYSVREDVFGNHVTHFSLNEGYEQLEVKATSQVSVAPLAPMPTDTTPWESIVKRIQVHSTVADLDALQFKFDSPRSHYSLAAADYARETFSQGRPVYEAVLELTSRVNEDFTYDPKATTVTTPIAEVLRKRRGVCQDFAHVQIAMLRSLGLAARYVSGYVRTYPPAGKPRLVGADASHAWLSVYCGDLGWIDVDPTNDKRAGEEHITLSWGRDYGDVTPLKGIYTGGGKHALDVSVDVAPIETDSEVISVAS</sequence>
<name>A0A517MZF9_9BACT</name>
<dbReference type="Pfam" id="PF01841">
    <property type="entry name" value="Transglut_core"/>
    <property type="match status" value="1"/>
</dbReference>
<dbReference type="InterPro" id="IPR013589">
    <property type="entry name" value="Bac_transglu_N"/>
</dbReference>
<dbReference type="InterPro" id="IPR038765">
    <property type="entry name" value="Papain-like_cys_pep_sf"/>
</dbReference>
<organism evidence="2 3">
    <name type="scientific">Adhaeretor mobilis</name>
    <dbReference type="NCBI Taxonomy" id="1930276"/>
    <lineage>
        <taxon>Bacteria</taxon>
        <taxon>Pseudomonadati</taxon>
        <taxon>Planctomycetota</taxon>
        <taxon>Planctomycetia</taxon>
        <taxon>Pirellulales</taxon>
        <taxon>Lacipirellulaceae</taxon>
        <taxon>Adhaeretor</taxon>
    </lineage>
</organism>
<proteinExistence type="predicted"/>
<dbReference type="InterPro" id="IPR002931">
    <property type="entry name" value="Transglutaminase-like"/>
</dbReference>
<gene>
    <name evidence="2" type="primary">tgpA</name>
    <name evidence="2" type="ORF">HG15A2_36070</name>
</gene>
<dbReference type="EMBL" id="CP036263">
    <property type="protein sequence ID" value="QDT00271.1"/>
    <property type="molecule type" value="Genomic_DNA"/>
</dbReference>
<reference evidence="2 3" key="1">
    <citation type="submission" date="2019-02" db="EMBL/GenBank/DDBJ databases">
        <title>Deep-cultivation of Planctomycetes and their phenomic and genomic characterization uncovers novel biology.</title>
        <authorList>
            <person name="Wiegand S."/>
            <person name="Jogler M."/>
            <person name="Boedeker C."/>
            <person name="Pinto D."/>
            <person name="Vollmers J."/>
            <person name="Rivas-Marin E."/>
            <person name="Kohn T."/>
            <person name="Peeters S.H."/>
            <person name="Heuer A."/>
            <person name="Rast P."/>
            <person name="Oberbeckmann S."/>
            <person name="Bunk B."/>
            <person name="Jeske O."/>
            <person name="Meyerdierks A."/>
            <person name="Storesund J.E."/>
            <person name="Kallscheuer N."/>
            <person name="Luecker S."/>
            <person name="Lage O.M."/>
            <person name="Pohl T."/>
            <person name="Merkel B.J."/>
            <person name="Hornburger P."/>
            <person name="Mueller R.-W."/>
            <person name="Bruemmer F."/>
            <person name="Labrenz M."/>
            <person name="Spormann A.M."/>
            <person name="Op den Camp H."/>
            <person name="Overmann J."/>
            <person name="Amann R."/>
            <person name="Jetten M.S.M."/>
            <person name="Mascher T."/>
            <person name="Medema M.H."/>
            <person name="Devos D.P."/>
            <person name="Kaster A.-K."/>
            <person name="Ovreas L."/>
            <person name="Rohde M."/>
            <person name="Galperin M.Y."/>
            <person name="Jogler C."/>
        </authorList>
    </citation>
    <scope>NUCLEOTIDE SEQUENCE [LARGE SCALE GENOMIC DNA]</scope>
    <source>
        <strain evidence="2 3">HG15A2</strain>
    </source>
</reference>
<protein>
    <submittedName>
        <fullName evidence="2">Protein-glutamine gamma-glutamyltransferase</fullName>
        <ecNumber evidence="2">2.3.2.13</ecNumber>
    </submittedName>
</protein>
<dbReference type="EC" id="2.3.2.13" evidence="2"/>
<evidence type="ECO:0000313" key="2">
    <source>
        <dbReference type="EMBL" id="QDT00271.1"/>
    </source>
</evidence>
<keyword evidence="2" id="KW-0808">Transferase</keyword>
<dbReference type="AlphaFoldDB" id="A0A517MZF9"/>
<keyword evidence="3" id="KW-1185">Reference proteome</keyword>
<dbReference type="Gene3D" id="3.10.620.30">
    <property type="match status" value="1"/>
</dbReference>
<dbReference type="RefSeq" id="WP_145061666.1">
    <property type="nucleotide sequence ID" value="NZ_CP036263.1"/>
</dbReference>
<dbReference type="SMART" id="SM00460">
    <property type="entry name" value="TGc"/>
    <property type="match status" value="1"/>
</dbReference>
<dbReference type="Proteomes" id="UP000319852">
    <property type="component" value="Chromosome"/>
</dbReference>
<evidence type="ECO:0000313" key="3">
    <source>
        <dbReference type="Proteomes" id="UP000319852"/>
    </source>
</evidence>
<dbReference type="Pfam" id="PF08379">
    <property type="entry name" value="Bact_transglu_N"/>
    <property type="match status" value="1"/>
</dbReference>
<feature type="domain" description="Transglutaminase-like" evidence="1">
    <location>
        <begin position="175"/>
        <end position="245"/>
    </location>
</feature>
<evidence type="ECO:0000259" key="1">
    <source>
        <dbReference type="SMART" id="SM00460"/>
    </source>
</evidence>
<keyword evidence="2" id="KW-0012">Acyltransferase</keyword>